<accession>A0A284RQF0</accession>
<reference evidence="3" key="1">
    <citation type="journal article" date="2017" name="Nat. Ecol. Evol.">
        <title>Genome expansion and lineage-specific genetic innovations in the forest pathogenic fungi Armillaria.</title>
        <authorList>
            <person name="Sipos G."/>
            <person name="Prasanna A.N."/>
            <person name="Walter M.C."/>
            <person name="O'Connor E."/>
            <person name="Balint B."/>
            <person name="Krizsan K."/>
            <person name="Kiss B."/>
            <person name="Hess J."/>
            <person name="Varga T."/>
            <person name="Slot J."/>
            <person name="Riley R."/>
            <person name="Boka B."/>
            <person name="Rigling D."/>
            <person name="Barry K."/>
            <person name="Lee J."/>
            <person name="Mihaltcheva S."/>
            <person name="LaButti K."/>
            <person name="Lipzen A."/>
            <person name="Waldron R."/>
            <person name="Moloney N.M."/>
            <person name="Sperisen C."/>
            <person name="Kredics L."/>
            <person name="Vagvoelgyi C."/>
            <person name="Patrignani A."/>
            <person name="Fitzpatrick D."/>
            <person name="Nagy I."/>
            <person name="Doyle S."/>
            <person name="Anderson J.B."/>
            <person name="Grigoriev I.V."/>
            <person name="Gueldener U."/>
            <person name="Muensterkoetter M."/>
            <person name="Nagy L.G."/>
        </authorList>
    </citation>
    <scope>NUCLEOTIDE SEQUENCE [LARGE SCALE GENOMIC DNA]</scope>
    <source>
        <strain evidence="3">C18/9</strain>
    </source>
</reference>
<evidence type="ECO:0000259" key="1">
    <source>
        <dbReference type="Pfam" id="PF13472"/>
    </source>
</evidence>
<dbReference type="InterPro" id="IPR036514">
    <property type="entry name" value="SGNH_hydro_sf"/>
</dbReference>
<dbReference type="InterPro" id="IPR013830">
    <property type="entry name" value="SGNH_hydro"/>
</dbReference>
<gene>
    <name evidence="2" type="ORF">ARMOST_14354</name>
</gene>
<sequence>MFLANGNIKTLGLKIHLPVIQRELLAPDQDYTFRQMTQTCCKPHLASSMFLTKPLCFILSTAIFYTAGLTIANNDPRIYFHGRWDSSPGSWWPGTGFKLHVQNLTALSLNLDTYTSSPASIGVSIDYQNFTSVDVYAGTNDIPLGNPSPNGSVVRINAWGWQNNQMLLQNLVLNSDAILLPYQPANVNFLFIGDSLSAGQYLPMGIDQAWPFIVGEHFKAEHTVIAQPGITLADVQSWYNTHGMSVQFFDTEDSNYATTSNHNYTTLWDFSRDKPTPTHIVIHIGANDVSHVSASQFVQIYLAFIKRLRQYYPDQPIFVFTPWGWPQPDGSVSYYYVGSYQQIVSMRYRRSSRNLTPPILIHDSQDPNVHLVDTSGWVAYADIFPDNSHPNVAGHQKIAGEFTNWLANNFNLSPASQWATSV</sequence>
<dbReference type="Gene3D" id="3.40.50.1110">
    <property type="entry name" value="SGNH hydrolase"/>
    <property type="match status" value="1"/>
</dbReference>
<evidence type="ECO:0000313" key="2">
    <source>
        <dbReference type="EMBL" id="SJL10958.1"/>
    </source>
</evidence>
<feature type="domain" description="SGNH hydrolase-type esterase" evidence="1">
    <location>
        <begin position="191"/>
        <end position="396"/>
    </location>
</feature>
<dbReference type="Proteomes" id="UP000219338">
    <property type="component" value="Unassembled WGS sequence"/>
</dbReference>
<name>A0A284RQF0_ARMOS</name>
<dbReference type="AlphaFoldDB" id="A0A284RQF0"/>
<evidence type="ECO:0000313" key="3">
    <source>
        <dbReference type="Proteomes" id="UP000219338"/>
    </source>
</evidence>
<dbReference type="SUPFAM" id="SSF52266">
    <property type="entry name" value="SGNH hydrolase"/>
    <property type="match status" value="1"/>
</dbReference>
<protein>
    <recommendedName>
        <fullName evidence="1">SGNH hydrolase-type esterase domain-containing protein</fullName>
    </recommendedName>
</protein>
<dbReference type="Pfam" id="PF13472">
    <property type="entry name" value="Lipase_GDSL_2"/>
    <property type="match status" value="1"/>
</dbReference>
<organism evidence="2 3">
    <name type="scientific">Armillaria ostoyae</name>
    <name type="common">Armillaria root rot fungus</name>
    <dbReference type="NCBI Taxonomy" id="47428"/>
    <lineage>
        <taxon>Eukaryota</taxon>
        <taxon>Fungi</taxon>
        <taxon>Dikarya</taxon>
        <taxon>Basidiomycota</taxon>
        <taxon>Agaricomycotina</taxon>
        <taxon>Agaricomycetes</taxon>
        <taxon>Agaricomycetidae</taxon>
        <taxon>Agaricales</taxon>
        <taxon>Marasmiineae</taxon>
        <taxon>Physalacriaceae</taxon>
        <taxon>Armillaria</taxon>
    </lineage>
</organism>
<dbReference type="EMBL" id="FUEG01000013">
    <property type="protein sequence ID" value="SJL10958.1"/>
    <property type="molecule type" value="Genomic_DNA"/>
</dbReference>
<dbReference type="InterPro" id="IPR052762">
    <property type="entry name" value="PCW_deacetylase/CE"/>
</dbReference>
<dbReference type="OMA" id="NTHGMSV"/>
<proteinExistence type="predicted"/>
<dbReference type="OrthoDB" id="426133at2759"/>
<keyword evidence="3" id="KW-1185">Reference proteome</keyword>
<dbReference type="Gene3D" id="2.60.120.260">
    <property type="entry name" value="Galactose-binding domain-like"/>
    <property type="match status" value="1"/>
</dbReference>
<dbReference type="PANTHER" id="PTHR37834:SF2">
    <property type="entry name" value="ESTERASE, SGNH HYDROLASE-TYPE"/>
    <property type="match status" value="1"/>
</dbReference>
<dbReference type="PANTHER" id="PTHR37834">
    <property type="entry name" value="GDSL-LIKE LIPASE/ACYLHYDROLASE DOMAIN PROTEIN (AFU_ORTHOLOGUE AFUA_2G00620)"/>
    <property type="match status" value="1"/>
</dbReference>